<sequence length="99" mass="10684">MENRGAPTIPAGFHYHSGLVREIRAAPQPLASSFCRRLGAATTAEDLPSSFCYRNGLISEHSVPSISVDRVSIFLAGTIIVYSKISANLMMIATLKSMD</sequence>
<evidence type="ECO:0000313" key="3">
    <source>
        <dbReference type="Proteomes" id="UP001497516"/>
    </source>
</evidence>
<protein>
    <submittedName>
        <fullName evidence="2">Uncharacterized protein</fullName>
    </submittedName>
</protein>
<keyword evidence="1" id="KW-0472">Membrane</keyword>
<evidence type="ECO:0000313" key="2">
    <source>
        <dbReference type="EMBL" id="CAL1412567.1"/>
    </source>
</evidence>
<accession>A0AAV2GQM3</accession>
<dbReference type="AlphaFoldDB" id="A0AAV2GQM3"/>
<proteinExistence type="predicted"/>
<keyword evidence="3" id="KW-1185">Reference proteome</keyword>
<organism evidence="2 3">
    <name type="scientific">Linum trigynum</name>
    <dbReference type="NCBI Taxonomy" id="586398"/>
    <lineage>
        <taxon>Eukaryota</taxon>
        <taxon>Viridiplantae</taxon>
        <taxon>Streptophyta</taxon>
        <taxon>Embryophyta</taxon>
        <taxon>Tracheophyta</taxon>
        <taxon>Spermatophyta</taxon>
        <taxon>Magnoliopsida</taxon>
        <taxon>eudicotyledons</taxon>
        <taxon>Gunneridae</taxon>
        <taxon>Pentapetalae</taxon>
        <taxon>rosids</taxon>
        <taxon>fabids</taxon>
        <taxon>Malpighiales</taxon>
        <taxon>Linaceae</taxon>
        <taxon>Linum</taxon>
    </lineage>
</organism>
<name>A0AAV2GQM3_9ROSI</name>
<evidence type="ECO:0000256" key="1">
    <source>
        <dbReference type="SAM" id="Phobius"/>
    </source>
</evidence>
<gene>
    <name evidence="2" type="ORF">LTRI10_LOCUS51852</name>
</gene>
<feature type="transmembrane region" description="Helical" evidence="1">
    <location>
        <begin position="73"/>
        <end position="95"/>
    </location>
</feature>
<keyword evidence="1" id="KW-1133">Transmembrane helix</keyword>
<keyword evidence="1" id="KW-0812">Transmembrane</keyword>
<dbReference type="EMBL" id="OZ034822">
    <property type="protein sequence ID" value="CAL1412567.1"/>
    <property type="molecule type" value="Genomic_DNA"/>
</dbReference>
<dbReference type="Proteomes" id="UP001497516">
    <property type="component" value="Chromosome 9"/>
</dbReference>
<reference evidence="2 3" key="1">
    <citation type="submission" date="2024-04" db="EMBL/GenBank/DDBJ databases">
        <authorList>
            <person name="Fracassetti M."/>
        </authorList>
    </citation>
    <scope>NUCLEOTIDE SEQUENCE [LARGE SCALE GENOMIC DNA]</scope>
</reference>